<dbReference type="PROSITE" id="PS50885">
    <property type="entry name" value="HAMP"/>
    <property type="match status" value="1"/>
</dbReference>
<organism evidence="10 11">
    <name type="scientific">Magnetovibrio blakemorei</name>
    <dbReference type="NCBI Taxonomy" id="28181"/>
    <lineage>
        <taxon>Bacteria</taxon>
        <taxon>Pseudomonadati</taxon>
        <taxon>Pseudomonadota</taxon>
        <taxon>Alphaproteobacteria</taxon>
        <taxon>Rhodospirillales</taxon>
        <taxon>Magnetovibrionaceae</taxon>
        <taxon>Magnetovibrio</taxon>
    </lineage>
</organism>
<dbReference type="PROSITE" id="PS50111">
    <property type="entry name" value="CHEMOTAXIS_TRANSDUC_2"/>
    <property type="match status" value="1"/>
</dbReference>
<reference evidence="11" key="1">
    <citation type="submission" date="2016-07" db="EMBL/GenBank/DDBJ databases">
        <authorList>
            <person name="Florea S."/>
            <person name="Webb J.S."/>
            <person name="Jaromczyk J."/>
            <person name="Schardl C.L."/>
        </authorList>
    </citation>
    <scope>NUCLEOTIDE SEQUENCE [LARGE SCALE GENOMIC DNA]</scope>
    <source>
        <strain evidence="11">MV-1</strain>
    </source>
</reference>
<dbReference type="EMBL" id="MCGG01000022">
    <property type="protein sequence ID" value="OEJ67365.1"/>
    <property type="molecule type" value="Genomic_DNA"/>
</dbReference>
<feature type="domain" description="HAMP" evidence="9">
    <location>
        <begin position="363"/>
        <end position="416"/>
    </location>
</feature>
<dbReference type="SMART" id="SM00304">
    <property type="entry name" value="HAMP"/>
    <property type="match status" value="1"/>
</dbReference>
<evidence type="ECO:0000256" key="3">
    <source>
        <dbReference type="ARBA" id="ARBA00023224"/>
    </source>
</evidence>
<dbReference type="AlphaFoldDB" id="A0A1E5Q7Y8"/>
<evidence type="ECO:0000256" key="1">
    <source>
        <dbReference type="ARBA" id="ARBA00004429"/>
    </source>
</evidence>
<evidence type="ECO:0000256" key="5">
    <source>
        <dbReference type="PROSITE-ProRule" id="PRU00284"/>
    </source>
</evidence>
<dbReference type="Pfam" id="PF00015">
    <property type="entry name" value="MCPsignal"/>
    <property type="match status" value="1"/>
</dbReference>
<comment type="similarity">
    <text evidence="4">Belongs to the methyl-accepting chemotaxis (MCP) protein family.</text>
</comment>
<name>A0A1E5Q7Y8_9PROT</name>
<dbReference type="GO" id="GO:0005886">
    <property type="term" value="C:plasma membrane"/>
    <property type="evidence" value="ECO:0007669"/>
    <property type="project" value="UniProtKB-SubCell"/>
</dbReference>
<gene>
    <name evidence="10" type="ORF">BEN30_09530</name>
</gene>
<feature type="transmembrane region" description="Helical" evidence="6">
    <location>
        <begin position="7"/>
        <end position="29"/>
    </location>
</feature>
<keyword evidence="2" id="KW-0997">Cell inner membrane</keyword>
<evidence type="ECO:0000259" key="9">
    <source>
        <dbReference type="PROSITE" id="PS50885"/>
    </source>
</evidence>
<dbReference type="InterPro" id="IPR003660">
    <property type="entry name" value="HAMP_dom"/>
</dbReference>
<evidence type="ECO:0000313" key="11">
    <source>
        <dbReference type="Proteomes" id="UP000095347"/>
    </source>
</evidence>
<keyword evidence="11" id="KW-1185">Reference proteome</keyword>
<keyword evidence="6" id="KW-0812">Transmembrane</keyword>
<feature type="domain" description="T-SNARE coiled-coil homology" evidence="8">
    <location>
        <begin position="609"/>
        <end position="671"/>
    </location>
</feature>
<dbReference type="SUPFAM" id="SSF58104">
    <property type="entry name" value="Methyl-accepting chemotaxis protein (MCP) signaling domain"/>
    <property type="match status" value="1"/>
</dbReference>
<comment type="subcellular location">
    <subcellularLocation>
        <location evidence="1">Cell inner membrane</location>
        <topology evidence="1">Multi-pass membrane protein</topology>
    </subcellularLocation>
</comment>
<keyword evidence="3 5" id="KW-0807">Transducer</keyword>
<dbReference type="Pfam" id="PF00672">
    <property type="entry name" value="HAMP"/>
    <property type="match status" value="1"/>
</dbReference>
<dbReference type="PANTHER" id="PTHR32089">
    <property type="entry name" value="METHYL-ACCEPTING CHEMOTAXIS PROTEIN MCPB"/>
    <property type="match status" value="1"/>
</dbReference>
<feature type="domain" description="Methyl-accepting transducer" evidence="7">
    <location>
        <begin position="457"/>
        <end position="679"/>
    </location>
</feature>
<dbReference type="SMART" id="SM00283">
    <property type="entry name" value="MA"/>
    <property type="match status" value="1"/>
</dbReference>
<proteinExistence type="inferred from homology"/>
<evidence type="ECO:0008006" key="12">
    <source>
        <dbReference type="Google" id="ProtNLM"/>
    </source>
</evidence>
<evidence type="ECO:0000259" key="7">
    <source>
        <dbReference type="PROSITE" id="PS50111"/>
    </source>
</evidence>
<keyword evidence="2" id="KW-1003">Cell membrane</keyword>
<dbReference type="Gene3D" id="6.10.340.10">
    <property type="match status" value="1"/>
</dbReference>
<sequence>MNFKISIKLPIVIVSLALIALGITAYFAVNSAENALETAQSSKLEAVQESRISNLNNYLGSIQEDVLLLAQNHTVIDAIKDLEDSFAEFGPTKMQIAQGLYIENNANAAGEKHKLDYAPDGSTYSQMHKKYHPWFRQVMETRGYYDIFLVNEDGDVVYSVYKEADYATNLLTGKWKASDLAKVFRMARDNQRKDYVAFTDFAPYAPSADVPASFIGVPVFEYDGKFHGALIYQMPVGRINNIMQNKAGLGKTGESFLVGQDKLMRSESTFTKTEDILKTKVDSEAVTKSFANEDGAMAAQDYRGVEVLTAYGPLTFNGVTWAVIAKMDMEEVDIPVVEMRNGILIEAVILALIITAIGVFFARSITNPIANMTAVMGVLANGDLTAIVPSTERHDEIGEMAAAVEVFKANGIRNKEMEAEAEAQKIQTEKEKRQVMLKMADDFEASVGGVVNAVSSASTEMQSSAQTLSATAEQTSRQSAAVAAASEEASTNVQTVASASEELSSSISEISRQVAQSTQIASAAVAEVEGANEKVQGLAEAAKKIGEVVALITDIADQTNLLALNATIEAARAGEAGKGFAVVASEVKNLANATAKATEEISAQIGGIQGATQDAVTTIGSIGGTIAKMNEIASAIAAAVEEQGAATQEIARNVEQAAAGTNEVSTNIDGVNQAAADTGHSAGELLTAATELSQQSEMLRGEVDKFLANIRKN</sequence>
<protein>
    <recommendedName>
        <fullName evidence="12">Chemotaxis protein</fullName>
    </recommendedName>
</protein>
<dbReference type="OrthoDB" id="315417at2"/>
<keyword evidence="6" id="KW-1133">Transmembrane helix</keyword>
<dbReference type="STRING" id="28181.BEN30_09530"/>
<dbReference type="CDD" id="cd06225">
    <property type="entry name" value="HAMP"/>
    <property type="match status" value="1"/>
</dbReference>
<evidence type="ECO:0000313" key="10">
    <source>
        <dbReference type="EMBL" id="OEJ67365.1"/>
    </source>
</evidence>
<dbReference type="Proteomes" id="UP000095347">
    <property type="component" value="Unassembled WGS sequence"/>
</dbReference>
<comment type="caution">
    <text evidence="10">The sequence shown here is derived from an EMBL/GenBank/DDBJ whole genome shotgun (WGS) entry which is preliminary data.</text>
</comment>
<evidence type="ECO:0000256" key="2">
    <source>
        <dbReference type="ARBA" id="ARBA00022519"/>
    </source>
</evidence>
<dbReference type="GO" id="GO:0007165">
    <property type="term" value="P:signal transduction"/>
    <property type="evidence" value="ECO:0007669"/>
    <property type="project" value="UniProtKB-KW"/>
</dbReference>
<evidence type="ECO:0000259" key="8">
    <source>
        <dbReference type="PROSITE" id="PS50192"/>
    </source>
</evidence>
<dbReference type="RefSeq" id="WP_069957826.1">
    <property type="nucleotide sequence ID" value="NZ_MCGG01000022.1"/>
</dbReference>
<accession>A0A1E5Q7Y8</accession>
<feature type="transmembrane region" description="Helical" evidence="6">
    <location>
        <begin position="343"/>
        <end position="362"/>
    </location>
</feature>
<dbReference type="InterPro" id="IPR004089">
    <property type="entry name" value="MCPsignal_dom"/>
</dbReference>
<evidence type="ECO:0000256" key="6">
    <source>
        <dbReference type="SAM" id="Phobius"/>
    </source>
</evidence>
<keyword evidence="6" id="KW-0472">Membrane</keyword>
<dbReference type="PROSITE" id="PS50192">
    <property type="entry name" value="T_SNARE"/>
    <property type="match status" value="1"/>
</dbReference>
<dbReference type="InterPro" id="IPR000727">
    <property type="entry name" value="T_SNARE_dom"/>
</dbReference>
<dbReference type="Gene3D" id="1.10.287.950">
    <property type="entry name" value="Methyl-accepting chemotaxis protein"/>
    <property type="match status" value="1"/>
</dbReference>
<evidence type="ECO:0000256" key="4">
    <source>
        <dbReference type="ARBA" id="ARBA00029447"/>
    </source>
</evidence>
<dbReference type="PANTHER" id="PTHR32089:SF112">
    <property type="entry name" value="LYSOZYME-LIKE PROTEIN-RELATED"/>
    <property type="match status" value="1"/>
</dbReference>